<dbReference type="SUPFAM" id="SSF46689">
    <property type="entry name" value="Homeodomain-like"/>
    <property type="match status" value="1"/>
</dbReference>
<dbReference type="Gene3D" id="1.10.357.10">
    <property type="entry name" value="Tetracycline Repressor, domain 2"/>
    <property type="match status" value="1"/>
</dbReference>
<dbReference type="InterPro" id="IPR009057">
    <property type="entry name" value="Homeodomain-like_sf"/>
</dbReference>
<sequence length="219" mass="25562">MTFTIRNGNKINKQEYGDGEMRARLERERETRRESIIEATEQLLNEKTFESITMDDIAMRSDFAKASIYQYFKNKEELLIKVFSRILEIKCRLIKEKCLSQADPVQAIRNYIRLEFEFIRRYPWGPRVAATFPFIDYQEVNYLFALYEQKKKLIAAIIQRGQTGGIFVKADLDVFTNMIISAGVGFVNYFSTHMSSDLQSPEIEMFISTIIKGITKGEQ</sequence>
<dbReference type="RefSeq" id="WP_104370665.1">
    <property type="nucleotide sequence ID" value="NZ_BFAV01000018.1"/>
</dbReference>
<dbReference type="InterPro" id="IPR001647">
    <property type="entry name" value="HTH_TetR"/>
</dbReference>
<keyword evidence="1 2" id="KW-0238">DNA-binding</keyword>
<reference evidence="5" key="1">
    <citation type="submission" date="2018-02" db="EMBL/GenBank/DDBJ databases">
        <title>Genome sequence of Desulfocucumis palustris strain NAW-5.</title>
        <authorList>
            <person name="Watanabe M."/>
            <person name="Kojima H."/>
            <person name="Fukui M."/>
        </authorList>
    </citation>
    <scope>NUCLEOTIDE SEQUENCE [LARGE SCALE GENOMIC DNA]</scope>
    <source>
        <strain evidence="5">NAW-5</strain>
    </source>
</reference>
<evidence type="ECO:0000313" key="4">
    <source>
        <dbReference type="EMBL" id="GBF32092.1"/>
    </source>
</evidence>
<name>A0A2L2X7X8_9FIRM</name>
<dbReference type="PANTHER" id="PTHR43479:SF11">
    <property type="entry name" value="ACREF_ENVCD OPERON REPRESSOR-RELATED"/>
    <property type="match status" value="1"/>
</dbReference>
<dbReference type="Gene3D" id="1.10.10.60">
    <property type="entry name" value="Homeodomain-like"/>
    <property type="match status" value="1"/>
</dbReference>
<protein>
    <submittedName>
        <fullName evidence="4">Transcriptional regulator, TetR family</fullName>
    </submittedName>
</protein>
<evidence type="ECO:0000313" key="5">
    <source>
        <dbReference type="Proteomes" id="UP000239549"/>
    </source>
</evidence>
<dbReference type="SUPFAM" id="SSF48498">
    <property type="entry name" value="Tetracyclin repressor-like, C-terminal domain"/>
    <property type="match status" value="1"/>
</dbReference>
<dbReference type="Pfam" id="PF00440">
    <property type="entry name" value="TetR_N"/>
    <property type="match status" value="1"/>
</dbReference>
<dbReference type="GO" id="GO:0003677">
    <property type="term" value="F:DNA binding"/>
    <property type="evidence" value="ECO:0007669"/>
    <property type="project" value="UniProtKB-UniRule"/>
</dbReference>
<dbReference type="Proteomes" id="UP000239549">
    <property type="component" value="Unassembled WGS sequence"/>
</dbReference>
<feature type="DNA-binding region" description="H-T-H motif" evidence="2">
    <location>
        <begin position="53"/>
        <end position="72"/>
    </location>
</feature>
<gene>
    <name evidence="4" type="ORF">DCCM_0283</name>
</gene>
<evidence type="ECO:0000256" key="1">
    <source>
        <dbReference type="ARBA" id="ARBA00023125"/>
    </source>
</evidence>
<evidence type="ECO:0000256" key="2">
    <source>
        <dbReference type="PROSITE-ProRule" id="PRU00335"/>
    </source>
</evidence>
<dbReference type="PRINTS" id="PR00455">
    <property type="entry name" value="HTHTETR"/>
</dbReference>
<accession>A0A2L2X7X8</accession>
<feature type="domain" description="HTH tetR-type" evidence="3">
    <location>
        <begin position="30"/>
        <end position="90"/>
    </location>
</feature>
<dbReference type="AlphaFoldDB" id="A0A2L2X7X8"/>
<dbReference type="OrthoDB" id="494991at2"/>
<evidence type="ECO:0000259" key="3">
    <source>
        <dbReference type="PROSITE" id="PS50977"/>
    </source>
</evidence>
<organism evidence="4 5">
    <name type="scientific">Desulfocucumis palustris</name>
    <dbReference type="NCBI Taxonomy" id="1898651"/>
    <lineage>
        <taxon>Bacteria</taxon>
        <taxon>Bacillati</taxon>
        <taxon>Bacillota</taxon>
        <taxon>Clostridia</taxon>
        <taxon>Eubacteriales</taxon>
        <taxon>Desulfocucumaceae</taxon>
        <taxon>Desulfocucumis</taxon>
    </lineage>
</organism>
<proteinExistence type="predicted"/>
<keyword evidence="5" id="KW-1185">Reference proteome</keyword>
<dbReference type="InterPro" id="IPR036271">
    <property type="entry name" value="Tet_transcr_reg_TetR-rel_C_sf"/>
</dbReference>
<dbReference type="PANTHER" id="PTHR43479">
    <property type="entry name" value="ACREF/ENVCD OPERON REPRESSOR-RELATED"/>
    <property type="match status" value="1"/>
</dbReference>
<dbReference type="PROSITE" id="PS50977">
    <property type="entry name" value="HTH_TETR_2"/>
    <property type="match status" value="1"/>
</dbReference>
<dbReference type="EMBL" id="BFAV01000018">
    <property type="protein sequence ID" value="GBF32092.1"/>
    <property type="molecule type" value="Genomic_DNA"/>
</dbReference>
<comment type="caution">
    <text evidence="4">The sequence shown here is derived from an EMBL/GenBank/DDBJ whole genome shotgun (WGS) entry which is preliminary data.</text>
</comment>
<dbReference type="InterPro" id="IPR050624">
    <property type="entry name" value="HTH-type_Tx_Regulator"/>
</dbReference>